<dbReference type="EMBL" id="JARAOO010000014">
    <property type="protein sequence ID" value="KAJ7944333.1"/>
    <property type="molecule type" value="Genomic_DNA"/>
</dbReference>
<evidence type="ECO:0000313" key="1">
    <source>
        <dbReference type="EMBL" id="KAJ7944333.1"/>
    </source>
</evidence>
<name>A0AAD7KRC0_QUISA</name>
<dbReference type="AlphaFoldDB" id="A0AAD7KRC0"/>
<sequence length="74" mass="7999">MCQDLFVWDPHGDYQSPLWVLAKNPSESGLPSVPIPMLTSVANASSSMGDRTTQMNLCWLSSKPDASSVVCLAE</sequence>
<dbReference type="KEGG" id="qsa:O6P43_033745"/>
<reference evidence="1" key="1">
    <citation type="journal article" date="2023" name="Science">
        <title>Elucidation of the pathway for biosynthesis of saponin adjuvants from the soapbark tree.</title>
        <authorList>
            <person name="Reed J."/>
            <person name="Orme A."/>
            <person name="El-Demerdash A."/>
            <person name="Owen C."/>
            <person name="Martin L.B.B."/>
            <person name="Misra R.C."/>
            <person name="Kikuchi S."/>
            <person name="Rejzek M."/>
            <person name="Martin A.C."/>
            <person name="Harkess A."/>
            <person name="Leebens-Mack J."/>
            <person name="Louveau T."/>
            <person name="Stephenson M.J."/>
            <person name="Osbourn A."/>
        </authorList>
    </citation>
    <scope>NUCLEOTIDE SEQUENCE</scope>
    <source>
        <strain evidence="1">S10</strain>
    </source>
</reference>
<organism evidence="1 2">
    <name type="scientific">Quillaja saponaria</name>
    <name type="common">Soap bark tree</name>
    <dbReference type="NCBI Taxonomy" id="32244"/>
    <lineage>
        <taxon>Eukaryota</taxon>
        <taxon>Viridiplantae</taxon>
        <taxon>Streptophyta</taxon>
        <taxon>Embryophyta</taxon>
        <taxon>Tracheophyta</taxon>
        <taxon>Spermatophyta</taxon>
        <taxon>Magnoliopsida</taxon>
        <taxon>eudicotyledons</taxon>
        <taxon>Gunneridae</taxon>
        <taxon>Pentapetalae</taxon>
        <taxon>rosids</taxon>
        <taxon>fabids</taxon>
        <taxon>Fabales</taxon>
        <taxon>Quillajaceae</taxon>
        <taxon>Quillaja</taxon>
    </lineage>
</organism>
<comment type="caution">
    <text evidence="1">The sequence shown here is derived from an EMBL/GenBank/DDBJ whole genome shotgun (WGS) entry which is preliminary data.</text>
</comment>
<protein>
    <submittedName>
        <fullName evidence="1">Uncharacterized protein</fullName>
    </submittedName>
</protein>
<proteinExistence type="predicted"/>
<evidence type="ECO:0000313" key="2">
    <source>
        <dbReference type="Proteomes" id="UP001163823"/>
    </source>
</evidence>
<accession>A0AAD7KRC0</accession>
<gene>
    <name evidence="1" type="ORF">O6P43_033745</name>
</gene>
<dbReference type="Proteomes" id="UP001163823">
    <property type="component" value="Chromosome 14"/>
</dbReference>
<keyword evidence="2" id="KW-1185">Reference proteome</keyword>